<keyword evidence="6" id="KW-0808">Transferase</keyword>
<keyword evidence="13 17" id="KW-0472">Membrane</keyword>
<evidence type="ECO:0000256" key="5">
    <source>
        <dbReference type="ARBA" id="ARBA00012452"/>
    </source>
</evidence>
<dbReference type="OrthoDB" id="193139at2759"/>
<feature type="transmembrane region" description="Helical" evidence="17">
    <location>
        <begin position="51"/>
        <end position="69"/>
    </location>
</feature>
<comment type="subcellular location">
    <subcellularLocation>
        <location evidence="3">Endoplasmic reticulum membrane</location>
        <topology evidence="3">Multi-pass membrane protein</topology>
    </subcellularLocation>
    <subcellularLocation>
        <location evidence="2">Mitochondrion outer membrane</location>
    </subcellularLocation>
</comment>
<evidence type="ECO:0000256" key="2">
    <source>
        <dbReference type="ARBA" id="ARBA00004294"/>
    </source>
</evidence>
<evidence type="ECO:0000256" key="7">
    <source>
        <dbReference type="ARBA" id="ARBA00022692"/>
    </source>
</evidence>
<evidence type="ECO:0000313" key="18">
    <source>
        <dbReference type="EMBL" id="KAF7278541.1"/>
    </source>
</evidence>
<sequence>MWWLTILTIIKRFKHKVVLNDEDAKTANATVGSHPAVERVRRAFQNDLENIPAFLFIGLVYLFVPAPNWLIHLLYYTYLLARIGHSIVYAVYILPQPSRGICFGLSFIIVLYMSLHVLIVGFIDYGKRHKM</sequence>
<evidence type="ECO:0000256" key="12">
    <source>
        <dbReference type="ARBA" id="ARBA00023128"/>
    </source>
</evidence>
<evidence type="ECO:0000256" key="14">
    <source>
        <dbReference type="ARBA" id="ARBA00038540"/>
    </source>
</evidence>
<evidence type="ECO:0000256" key="11">
    <source>
        <dbReference type="ARBA" id="ARBA00022990"/>
    </source>
</evidence>
<organism evidence="18 19">
    <name type="scientific">Rhynchophorus ferrugineus</name>
    <name type="common">Red palm weevil</name>
    <name type="synonym">Curculio ferrugineus</name>
    <dbReference type="NCBI Taxonomy" id="354439"/>
    <lineage>
        <taxon>Eukaryota</taxon>
        <taxon>Metazoa</taxon>
        <taxon>Ecdysozoa</taxon>
        <taxon>Arthropoda</taxon>
        <taxon>Hexapoda</taxon>
        <taxon>Insecta</taxon>
        <taxon>Pterygota</taxon>
        <taxon>Neoptera</taxon>
        <taxon>Endopterygota</taxon>
        <taxon>Coleoptera</taxon>
        <taxon>Polyphaga</taxon>
        <taxon>Cucujiformia</taxon>
        <taxon>Curculionidae</taxon>
        <taxon>Dryophthorinae</taxon>
        <taxon>Rhynchophorus</taxon>
    </lineage>
</organism>
<evidence type="ECO:0000256" key="15">
    <source>
        <dbReference type="ARBA" id="ARBA00039397"/>
    </source>
</evidence>
<evidence type="ECO:0000256" key="17">
    <source>
        <dbReference type="SAM" id="Phobius"/>
    </source>
</evidence>
<evidence type="ECO:0000256" key="3">
    <source>
        <dbReference type="ARBA" id="ARBA00004477"/>
    </source>
</evidence>
<keyword evidence="7 17" id="KW-0812">Transmembrane</keyword>
<dbReference type="EMBL" id="JAACXV010000397">
    <property type="protein sequence ID" value="KAF7278541.1"/>
    <property type="molecule type" value="Genomic_DNA"/>
</dbReference>
<evidence type="ECO:0000256" key="6">
    <source>
        <dbReference type="ARBA" id="ARBA00022679"/>
    </source>
</evidence>
<dbReference type="GO" id="GO:0005789">
    <property type="term" value="C:endoplasmic reticulum membrane"/>
    <property type="evidence" value="ECO:0007669"/>
    <property type="project" value="UniProtKB-SubCell"/>
</dbReference>
<dbReference type="Pfam" id="PF01124">
    <property type="entry name" value="MAPEG"/>
    <property type="match status" value="1"/>
</dbReference>
<dbReference type="InterPro" id="IPR040162">
    <property type="entry name" value="MGST1-like"/>
</dbReference>
<dbReference type="Proteomes" id="UP000625711">
    <property type="component" value="Unassembled WGS sequence"/>
</dbReference>
<keyword evidence="10 17" id="KW-1133">Transmembrane helix</keyword>
<keyword evidence="8" id="KW-1000">Mitochondrion outer membrane</keyword>
<feature type="transmembrane region" description="Helical" evidence="17">
    <location>
        <begin position="101"/>
        <end position="123"/>
    </location>
</feature>
<comment type="catalytic activity">
    <reaction evidence="16">
        <text>RX + glutathione = an S-substituted glutathione + a halide anion + H(+)</text>
        <dbReference type="Rhea" id="RHEA:16437"/>
        <dbReference type="ChEBI" id="CHEBI:15378"/>
        <dbReference type="ChEBI" id="CHEBI:16042"/>
        <dbReference type="ChEBI" id="CHEBI:17792"/>
        <dbReference type="ChEBI" id="CHEBI:57925"/>
        <dbReference type="ChEBI" id="CHEBI:90779"/>
        <dbReference type="EC" id="2.5.1.18"/>
    </reaction>
    <physiologicalReaction direction="left-to-right" evidence="16">
        <dbReference type="Rhea" id="RHEA:16438"/>
    </physiologicalReaction>
</comment>
<dbReference type="GO" id="GO:0004364">
    <property type="term" value="F:glutathione transferase activity"/>
    <property type="evidence" value="ECO:0007669"/>
    <property type="project" value="UniProtKB-EC"/>
</dbReference>
<comment type="subunit">
    <text evidence="14">Homotrimer; The trimer binds only one molecule of glutathione.</text>
</comment>
<evidence type="ECO:0000256" key="13">
    <source>
        <dbReference type="ARBA" id="ARBA00023136"/>
    </source>
</evidence>
<dbReference type="Gene3D" id="1.20.120.550">
    <property type="entry name" value="Membrane associated eicosanoid/glutathione metabolism-like domain"/>
    <property type="match status" value="1"/>
</dbReference>
<proteinExistence type="inferred from homology"/>
<name>A0A834IGE3_RHYFE</name>
<comment type="caution">
    <text evidence="18">The sequence shown here is derived from an EMBL/GenBank/DDBJ whole genome shotgun (WGS) entry which is preliminary data.</text>
</comment>
<evidence type="ECO:0000256" key="1">
    <source>
        <dbReference type="ARBA" id="ARBA00003701"/>
    </source>
</evidence>
<comment type="function">
    <text evidence="1">Conjugation of reduced glutathione to a wide number of exogenous and endogenous hydrophobic electrophiles.</text>
</comment>
<dbReference type="InterPro" id="IPR001129">
    <property type="entry name" value="Membr-assoc_MAPEG"/>
</dbReference>
<evidence type="ECO:0000256" key="10">
    <source>
        <dbReference type="ARBA" id="ARBA00022989"/>
    </source>
</evidence>
<comment type="similarity">
    <text evidence="4">Belongs to the MAPEG family.</text>
</comment>
<evidence type="ECO:0000256" key="16">
    <source>
        <dbReference type="ARBA" id="ARBA00049385"/>
    </source>
</evidence>
<dbReference type="PANTHER" id="PTHR10689">
    <property type="entry name" value="MICROSOMAL GLUTATHIONE S-TRANSFERASE 1"/>
    <property type="match status" value="1"/>
</dbReference>
<dbReference type="InterPro" id="IPR023352">
    <property type="entry name" value="MAPEG-like_dom_sf"/>
</dbReference>
<keyword evidence="12" id="KW-0496">Mitochondrion</keyword>
<evidence type="ECO:0000256" key="9">
    <source>
        <dbReference type="ARBA" id="ARBA00022824"/>
    </source>
</evidence>
<dbReference type="SUPFAM" id="SSF161084">
    <property type="entry name" value="MAPEG domain-like"/>
    <property type="match status" value="1"/>
</dbReference>
<dbReference type="EC" id="2.5.1.18" evidence="5"/>
<reference evidence="18" key="1">
    <citation type="submission" date="2020-08" db="EMBL/GenBank/DDBJ databases">
        <title>Genome sequencing and assembly of the red palm weevil Rhynchophorus ferrugineus.</title>
        <authorList>
            <person name="Dias G.B."/>
            <person name="Bergman C.M."/>
            <person name="Manee M."/>
        </authorList>
    </citation>
    <scope>NUCLEOTIDE SEQUENCE</scope>
    <source>
        <strain evidence="18">AA-2017</strain>
        <tissue evidence="18">Whole larva</tissue>
    </source>
</reference>
<accession>A0A834IGE3</accession>
<gene>
    <name evidence="18" type="ORF">GWI33_008245</name>
</gene>
<evidence type="ECO:0000313" key="19">
    <source>
        <dbReference type="Proteomes" id="UP000625711"/>
    </source>
</evidence>
<protein>
    <recommendedName>
        <fullName evidence="15">Microsomal glutathione S-transferase 1</fullName>
        <ecNumber evidence="5">2.5.1.18</ecNumber>
    </recommendedName>
</protein>
<dbReference type="AlphaFoldDB" id="A0A834IGE3"/>
<dbReference type="PANTHER" id="PTHR10689:SF6">
    <property type="entry name" value="MICROSOMAL GLUTATHIONE S-TRANSFERASE 1"/>
    <property type="match status" value="1"/>
</dbReference>
<evidence type="ECO:0000256" key="4">
    <source>
        <dbReference type="ARBA" id="ARBA00010459"/>
    </source>
</evidence>
<dbReference type="GO" id="GO:0005741">
    <property type="term" value="C:mitochondrial outer membrane"/>
    <property type="evidence" value="ECO:0007669"/>
    <property type="project" value="UniProtKB-SubCell"/>
</dbReference>
<keyword evidence="19" id="KW-1185">Reference proteome</keyword>
<keyword evidence="9" id="KW-0256">Endoplasmic reticulum</keyword>
<evidence type="ECO:0000256" key="8">
    <source>
        <dbReference type="ARBA" id="ARBA00022787"/>
    </source>
</evidence>
<keyword evidence="11" id="KW-0007">Acetylation</keyword>